<gene>
    <name evidence="2" type="ORF">P73_0890</name>
</gene>
<protein>
    <submittedName>
        <fullName evidence="2">Uncharacterized protein</fullName>
    </submittedName>
</protein>
<evidence type="ECO:0000313" key="3">
    <source>
        <dbReference type="Proteomes" id="UP000031521"/>
    </source>
</evidence>
<proteinExistence type="predicted"/>
<sequence length="339" mass="36146">MIALTEFERLEATALWRPEGQTQRVEVIVSVGEATLTLSDLNGGALTHWSLPAVSRISPAGELPAIYSPAPDTDEQIEIEDDLMIDAITRIRRAIDRGGPRHGRLRAAMLGAVAAGLVALAVLWLPDALIRQAVTIVPAVTRAEVGAGLLARMKRLSGESCETAQGARALDRLRARLFTGGGGQIVVLRSGVAVSQHLPGRIVLLNRAVVEDHEDPDVTAGYVLAEIQRAAEEDPLERLLQEAGLFATLRLLTTGHISPEVLDAHAESLLTAPLATPDTDALISRFARTEVHSAPYAYARDITGQSTLALIEADGLRIETSRPVLSDGDWVALQGICGG</sequence>
<keyword evidence="1" id="KW-1133">Transmembrane helix</keyword>
<dbReference type="EMBL" id="CP004393">
    <property type="protein sequence ID" value="AJE45605.1"/>
    <property type="molecule type" value="Genomic_DNA"/>
</dbReference>
<dbReference type="KEGG" id="cid:P73_0890"/>
<dbReference type="HOGENOM" id="CLU_823572_0_0_5"/>
<keyword evidence="1" id="KW-0812">Transmembrane</keyword>
<feature type="transmembrane region" description="Helical" evidence="1">
    <location>
        <begin position="107"/>
        <end position="125"/>
    </location>
</feature>
<keyword evidence="1" id="KW-0472">Membrane</keyword>
<organism evidence="2 3">
    <name type="scientific">Celeribacter indicus</name>
    <dbReference type="NCBI Taxonomy" id="1208324"/>
    <lineage>
        <taxon>Bacteria</taxon>
        <taxon>Pseudomonadati</taxon>
        <taxon>Pseudomonadota</taxon>
        <taxon>Alphaproteobacteria</taxon>
        <taxon>Rhodobacterales</taxon>
        <taxon>Roseobacteraceae</taxon>
        <taxon>Celeribacter</taxon>
    </lineage>
</organism>
<evidence type="ECO:0000313" key="2">
    <source>
        <dbReference type="EMBL" id="AJE45605.1"/>
    </source>
</evidence>
<accession>A0A0B5DWW3</accession>
<reference evidence="2 3" key="1">
    <citation type="journal article" date="2014" name="Int. J. Syst. Evol. Microbiol.">
        <title>Celeribacter indicus sp. nov., a polycyclic aromatic hydrocarbon-degrading bacterium from deep-sea sediment and reclassification of Huaishuia halophila as Celeribacter halophilus comb. nov.</title>
        <authorList>
            <person name="Lai Q."/>
            <person name="Cao J."/>
            <person name="Yuan J."/>
            <person name="Li F."/>
            <person name="Shao Z."/>
        </authorList>
    </citation>
    <scope>NUCLEOTIDE SEQUENCE [LARGE SCALE GENOMIC DNA]</scope>
    <source>
        <strain evidence="2">P73</strain>
    </source>
</reference>
<evidence type="ECO:0000256" key="1">
    <source>
        <dbReference type="SAM" id="Phobius"/>
    </source>
</evidence>
<dbReference type="Proteomes" id="UP000031521">
    <property type="component" value="Chromosome"/>
</dbReference>
<dbReference type="OrthoDB" id="7822309at2"/>
<name>A0A0B5DWW3_9RHOB</name>
<keyword evidence="3" id="KW-1185">Reference proteome</keyword>
<dbReference type="STRING" id="1208324.P73_0890"/>
<dbReference type="AlphaFoldDB" id="A0A0B5DWW3"/>
<dbReference type="RefSeq" id="WP_043868649.1">
    <property type="nucleotide sequence ID" value="NZ_CP004393.1"/>
</dbReference>